<dbReference type="STRING" id="7234.B4G614"/>
<dbReference type="InterPro" id="IPR024571">
    <property type="entry name" value="ERAP1-like_C_dom"/>
</dbReference>
<dbReference type="Proteomes" id="UP000008744">
    <property type="component" value="Unassembled WGS sequence"/>
</dbReference>
<proteinExistence type="predicted"/>
<evidence type="ECO:0000313" key="3">
    <source>
        <dbReference type="Proteomes" id="UP000008744"/>
    </source>
</evidence>
<accession>B4G614</accession>
<dbReference type="PhylomeDB" id="B4G614"/>
<reference evidence="2 3" key="1">
    <citation type="journal article" date="2007" name="Nature">
        <title>Evolution of genes and genomes on the Drosophila phylogeny.</title>
        <authorList>
            <consortium name="Drosophila 12 Genomes Consortium"/>
            <person name="Clark A.G."/>
            <person name="Eisen M.B."/>
            <person name="Smith D.R."/>
            <person name="Bergman C.M."/>
            <person name="Oliver B."/>
            <person name="Markow T.A."/>
            <person name="Kaufman T.C."/>
            <person name="Kellis M."/>
            <person name="Gelbart W."/>
            <person name="Iyer V.N."/>
            <person name="Pollard D.A."/>
            <person name="Sackton T.B."/>
            <person name="Larracuente A.M."/>
            <person name="Singh N.D."/>
            <person name="Abad J.P."/>
            <person name="Abt D.N."/>
            <person name="Adryan B."/>
            <person name="Aguade M."/>
            <person name="Akashi H."/>
            <person name="Anderson W.W."/>
            <person name="Aquadro C.F."/>
            <person name="Ardell D.H."/>
            <person name="Arguello R."/>
            <person name="Artieri C.G."/>
            <person name="Barbash D.A."/>
            <person name="Barker D."/>
            <person name="Barsanti P."/>
            <person name="Batterham P."/>
            <person name="Batzoglou S."/>
            <person name="Begun D."/>
            <person name="Bhutkar A."/>
            <person name="Blanco E."/>
            <person name="Bosak S.A."/>
            <person name="Bradley R.K."/>
            <person name="Brand A.D."/>
            <person name="Brent M.R."/>
            <person name="Brooks A.N."/>
            <person name="Brown R.H."/>
            <person name="Butlin R.K."/>
            <person name="Caggese C."/>
            <person name="Calvi B.R."/>
            <person name="Bernardo de Carvalho A."/>
            <person name="Caspi A."/>
            <person name="Castrezana S."/>
            <person name="Celniker S.E."/>
            <person name="Chang J.L."/>
            <person name="Chapple C."/>
            <person name="Chatterji S."/>
            <person name="Chinwalla A."/>
            <person name="Civetta A."/>
            <person name="Clifton S.W."/>
            <person name="Comeron J.M."/>
            <person name="Costello J.C."/>
            <person name="Coyne J.A."/>
            <person name="Daub J."/>
            <person name="David R.G."/>
            <person name="Delcher A.L."/>
            <person name="Delehaunty K."/>
            <person name="Do C.B."/>
            <person name="Ebling H."/>
            <person name="Edwards K."/>
            <person name="Eickbush T."/>
            <person name="Evans J.D."/>
            <person name="Filipski A."/>
            <person name="Findeiss S."/>
            <person name="Freyhult E."/>
            <person name="Fulton L."/>
            <person name="Fulton R."/>
            <person name="Garcia A.C."/>
            <person name="Gardiner A."/>
            <person name="Garfield D.A."/>
            <person name="Garvin B.E."/>
            <person name="Gibson G."/>
            <person name="Gilbert D."/>
            <person name="Gnerre S."/>
            <person name="Godfrey J."/>
            <person name="Good R."/>
            <person name="Gotea V."/>
            <person name="Gravely B."/>
            <person name="Greenberg A.J."/>
            <person name="Griffiths-Jones S."/>
            <person name="Gross S."/>
            <person name="Guigo R."/>
            <person name="Gustafson E.A."/>
            <person name="Haerty W."/>
            <person name="Hahn M.W."/>
            <person name="Halligan D.L."/>
            <person name="Halpern A.L."/>
            <person name="Halter G.M."/>
            <person name="Han M.V."/>
            <person name="Heger A."/>
            <person name="Hillier L."/>
            <person name="Hinrichs A.S."/>
            <person name="Holmes I."/>
            <person name="Hoskins R.A."/>
            <person name="Hubisz M.J."/>
            <person name="Hultmark D."/>
            <person name="Huntley M.A."/>
            <person name="Jaffe D.B."/>
            <person name="Jagadeeshan S."/>
            <person name="Jeck W.R."/>
            <person name="Johnson J."/>
            <person name="Jones C.D."/>
            <person name="Jordan W.C."/>
            <person name="Karpen G.H."/>
            <person name="Kataoka E."/>
            <person name="Keightley P.D."/>
            <person name="Kheradpour P."/>
            <person name="Kirkness E.F."/>
            <person name="Koerich L.B."/>
            <person name="Kristiansen K."/>
            <person name="Kudrna D."/>
            <person name="Kulathinal R.J."/>
            <person name="Kumar S."/>
            <person name="Kwok R."/>
            <person name="Lander E."/>
            <person name="Langley C.H."/>
            <person name="Lapoint R."/>
            <person name="Lazzaro B.P."/>
            <person name="Lee S.J."/>
            <person name="Levesque L."/>
            <person name="Li R."/>
            <person name="Lin C.F."/>
            <person name="Lin M.F."/>
            <person name="Lindblad-Toh K."/>
            <person name="Llopart A."/>
            <person name="Long M."/>
            <person name="Low L."/>
            <person name="Lozovsky E."/>
            <person name="Lu J."/>
            <person name="Luo M."/>
            <person name="Machado C.A."/>
            <person name="Makalowski W."/>
            <person name="Marzo M."/>
            <person name="Matsuda M."/>
            <person name="Matzkin L."/>
            <person name="McAllister B."/>
            <person name="McBride C.S."/>
            <person name="McKernan B."/>
            <person name="McKernan K."/>
            <person name="Mendez-Lago M."/>
            <person name="Minx P."/>
            <person name="Mollenhauer M.U."/>
            <person name="Montooth K."/>
            <person name="Mount S.M."/>
            <person name="Mu X."/>
            <person name="Myers E."/>
            <person name="Negre B."/>
            <person name="Newfeld S."/>
            <person name="Nielsen R."/>
            <person name="Noor M.A."/>
            <person name="O'Grady P."/>
            <person name="Pachter L."/>
            <person name="Papaceit M."/>
            <person name="Parisi M.J."/>
            <person name="Parisi M."/>
            <person name="Parts L."/>
            <person name="Pedersen J.S."/>
            <person name="Pesole G."/>
            <person name="Phillippy A.M."/>
            <person name="Ponting C.P."/>
            <person name="Pop M."/>
            <person name="Porcelli D."/>
            <person name="Powell J.R."/>
            <person name="Prohaska S."/>
            <person name="Pruitt K."/>
            <person name="Puig M."/>
            <person name="Quesneville H."/>
            <person name="Ram K.R."/>
            <person name="Rand D."/>
            <person name="Rasmussen M.D."/>
            <person name="Reed L.K."/>
            <person name="Reenan R."/>
            <person name="Reily A."/>
            <person name="Remington K.A."/>
            <person name="Rieger T.T."/>
            <person name="Ritchie M.G."/>
            <person name="Robin C."/>
            <person name="Rogers Y.H."/>
            <person name="Rohde C."/>
            <person name="Rozas J."/>
            <person name="Rubenfield M.J."/>
            <person name="Ruiz A."/>
            <person name="Russo S."/>
            <person name="Salzberg S.L."/>
            <person name="Sanchez-Gracia A."/>
            <person name="Saranga D.J."/>
            <person name="Sato H."/>
            <person name="Schaeffer S.W."/>
            <person name="Schatz M.C."/>
            <person name="Schlenke T."/>
            <person name="Schwartz R."/>
            <person name="Segarra C."/>
            <person name="Singh R.S."/>
            <person name="Sirot L."/>
            <person name="Sirota M."/>
            <person name="Sisneros N.B."/>
            <person name="Smith C.D."/>
            <person name="Smith T.F."/>
            <person name="Spieth J."/>
            <person name="Stage D.E."/>
            <person name="Stark A."/>
            <person name="Stephan W."/>
            <person name="Strausberg R.L."/>
            <person name="Strempel S."/>
            <person name="Sturgill D."/>
            <person name="Sutton G."/>
            <person name="Sutton G.G."/>
            <person name="Tao W."/>
            <person name="Teichmann S."/>
            <person name="Tobari Y.N."/>
            <person name="Tomimura Y."/>
            <person name="Tsolas J.M."/>
            <person name="Valente V.L."/>
            <person name="Venter E."/>
            <person name="Venter J.C."/>
            <person name="Vicario S."/>
            <person name="Vieira F.G."/>
            <person name="Vilella A.J."/>
            <person name="Villasante A."/>
            <person name="Walenz B."/>
            <person name="Wang J."/>
            <person name="Wasserman M."/>
            <person name="Watts T."/>
            <person name="Wilson D."/>
            <person name="Wilson R.K."/>
            <person name="Wing R.A."/>
            <person name="Wolfner M.F."/>
            <person name="Wong A."/>
            <person name="Wong G.K."/>
            <person name="Wu C.I."/>
            <person name="Wu G."/>
            <person name="Yamamoto D."/>
            <person name="Yang H.P."/>
            <person name="Yang S.P."/>
            <person name="Yorke J.A."/>
            <person name="Yoshida K."/>
            <person name="Zdobnov E."/>
            <person name="Zhang P."/>
            <person name="Zhang Y."/>
            <person name="Zimin A.V."/>
            <person name="Baldwin J."/>
            <person name="Abdouelleil A."/>
            <person name="Abdulkadir J."/>
            <person name="Abebe A."/>
            <person name="Abera B."/>
            <person name="Abreu J."/>
            <person name="Acer S.C."/>
            <person name="Aftuck L."/>
            <person name="Alexander A."/>
            <person name="An P."/>
            <person name="Anderson E."/>
            <person name="Anderson S."/>
            <person name="Arachi H."/>
            <person name="Azer M."/>
            <person name="Bachantsang P."/>
            <person name="Barry A."/>
            <person name="Bayul T."/>
            <person name="Berlin A."/>
            <person name="Bessette D."/>
            <person name="Bloom T."/>
            <person name="Blye J."/>
            <person name="Boguslavskiy L."/>
            <person name="Bonnet C."/>
            <person name="Boukhgalter B."/>
            <person name="Bourzgui I."/>
            <person name="Brown A."/>
            <person name="Cahill P."/>
            <person name="Channer S."/>
            <person name="Cheshatsang Y."/>
            <person name="Chuda L."/>
            <person name="Citroen M."/>
            <person name="Collymore A."/>
            <person name="Cooke P."/>
            <person name="Costello M."/>
            <person name="D'Aco K."/>
            <person name="Daza R."/>
            <person name="De Haan G."/>
            <person name="DeGray S."/>
            <person name="DeMaso C."/>
            <person name="Dhargay N."/>
            <person name="Dooley K."/>
            <person name="Dooley E."/>
            <person name="Doricent M."/>
            <person name="Dorje P."/>
            <person name="Dorjee K."/>
            <person name="Dupes A."/>
            <person name="Elong R."/>
            <person name="Falk J."/>
            <person name="Farina A."/>
            <person name="Faro S."/>
            <person name="Ferguson D."/>
            <person name="Fisher S."/>
            <person name="Foley C.D."/>
            <person name="Franke A."/>
            <person name="Friedrich D."/>
            <person name="Gadbois L."/>
            <person name="Gearin G."/>
            <person name="Gearin C.R."/>
            <person name="Giannoukos G."/>
            <person name="Goode T."/>
            <person name="Graham J."/>
            <person name="Grandbois E."/>
            <person name="Grewal S."/>
            <person name="Gyaltsen K."/>
            <person name="Hafez N."/>
            <person name="Hagos B."/>
            <person name="Hall J."/>
            <person name="Henson C."/>
            <person name="Hollinger A."/>
            <person name="Honan T."/>
            <person name="Huard M.D."/>
            <person name="Hughes L."/>
            <person name="Hurhula B."/>
            <person name="Husby M.E."/>
            <person name="Kamat A."/>
            <person name="Kanga B."/>
            <person name="Kashin S."/>
            <person name="Khazanovich D."/>
            <person name="Kisner P."/>
            <person name="Lance K."/>
            <person name="Lara M."/>
            <person name="Lee W."/>
            <person name="Lennon N."/>
            <person name="Letendre F."/>
            <person name="LeVine R."/>
            <person name="Lipovsky A."/>
            <person name="Liu X."/>
            <person name="Liu J."/>
            <person name="Liu S."/>
            <person name="Lokyitsang T."/>
            <person name="Lokyitsang Y."/>
            <person name="Lubonja R."/>
            <person name="Lui A."/>
            <person name="MacDonald P."/>
            <person name="Magnisalis V."/>
            <person name="Maru K."/>
            <person name="Matthews C."/>
            <person name="McCusker W."/>
            <person name="McDonough S."/>
            <person name="Mehta T."/>
            <person name="Meldrim J."/>
            <person name="Meneus L."/>
            <person name="Mihai O."/>
            <person name="Mihalev A."/>
            <person name="Mihova T."/>
            <person name="Mittelman R."/>
            <person name="Mlenga V."/>
            <person name="Montmayeur A."/>
            <person name="Mulrain L."/>
            <person name="Navidi A."/>
            <person name="Naylor J."/>
            <person name="Negash T."/>
            <person name="Nguyen T."/>
            <person name="Nguyen N."/>
            <person name="Nicol R."/>
            <person name="Norbu C."/>
            <person name="Norbu N."/>
            <person name="Novod N."/>
            <person name="O'Neill B."/>
            <person name="Osman S."/>
            <person name="Markiewicz E."/>
            <person name="Oyono O.L."/>
            <person name="Patti C."/>
            <person name="Phunkhang P."/>
            <person name="Pierre F."/>
            <person name="Priest M."/>
            <person name="Raghuraman S."/>
            <person name="Rege F."/>
            <person name="Reyes R."/>
            <person name="Rise C."/>
            <person name="Rogov P."/>
            <person name="Ross K."/>
            <person name="Ryan E."/>
            <person name="Settipalli S."/>
            <person name="Shea T."/>
            <person name="Sherpa N."/>
            <person name="Shi L."/>
            <person name="Shih D."/>
            <person name="Sparrow T."/>
            <person name="Spaulding J."/>
            <person name="Stalker J."/>
            <person name="Stange-Thomann N."/>
            <person name="Stavropoulos S."/>
            <person name="Stone C."/>
            <person name="Strader C."/>
            <person name="Tesfaye S."/>
            <person name="Thomson T."/>
            <person name="Thoulutsang Y."/>
            <person name="Thoulutsang D."/>
            <person name="Topham K."/>
            <person name="Topping I."/>
            <person name="Tsamla T."/>
            <person name="Vassiliev H."/>
            <person name="Vo A."/>
            <person name="Wangchuk T."/>
            <person name="Wangdi T."/>
            <person name="Weiand M."/>
            <person name="Wilkinson J."/>
            <person name="Wilson A."/>
            <person name="Yadav S."/>
            <person name="Young G."/>
            <person name="Yu Q."/>
            <person name="Zembek L."/>
            <person name="Zhong D."/>
            <person name="Zimmer A."/>
            <person name="Zwirko Z."/>
            <person name="Jaffe D.B."/>
            <person name="Alvarez P."/>
            <person name="Brockman W."/>
            <person name="Butler J."/>
            <person name="Chin C."/>
            <person name="Gnerre S."/>
            <person name="Grabherr M."/>
            <person name="Kleber M."/>
            <person name="Mauceli E."/>
            <person name="MacCallum I."/>
        </authorList>
    </citation>
    <scope>NUCLEOTIDE SEQUENCE [LARGE SCALE GENOMIC DNA]</scope>
    <source>
        <strain evidence="3">MSH-3 / Tucson 14011-0111.49</strain>
    </source>
</reference>
<protein>
    <submittedName>
        <fullName evidence="2">GL23792</fullName>
    </submittedName>
</protein>
<evidence type="ECO:0000259" key="1">
    <source>
        <dbReference type="Pfam" id="PF11838"/>
    </source>
</evidence>
<name>B4G614_DROPE</name>
<dbReference type="EMBL" id="CH479179">
    <property type="protein sequence ID" value="EDW23768.1"/>
    <property type="molecule type" value="Genomic_DNA"/>
</dbReference>
<evidence type="ECO:0000313" key="2">
    <source>
        <dbReference type="EMBL" id="EDW23768.1"/>
    </source>
</evidence>
<keyword evidence="3" id="KW-1185">Reference proteome</keyword>
<dbReference type="OrthoDB" id="10031169at2759"/>
<dbReference type="HOGENOM" id="CLU_1549242_0_0_1"/>
<dbReference type="SMR" id="B4G614"/>
<sequence length="173" mass="19783">MQFYREETNPKERELLWAAASCTRSYLAHYQNEILANGSTVSQKTIALAQMYEQNPDLINQIFNMLAANITQLAEALDNDWSTTAVVISDLAEYFTTREQYQLLSNFYDSNHLLFGQSASVLSKALETVDQNVQWAEMRLDRLAYYLSKRNGGQQSAQVLVMLLTLPMLLAWL</sequence>
<feature type="domain" description="ERAP1-like C-terminal" evidence="1">
    <location>
        <begin position="2"/>
        <end position="130"/>
    </location>
</feature>
<dbReference type="Gene3D" id="1.25.50.20">
    <property type="match status" value="1"/>
</dbReference>
<dbReference type="Pfam" id="PF11838">
    <property type="entry name" value="ERAP1_C"/>
    <property type="match status" value="1"/>
</dbReference>
<dbReference type="AlphaFoldDB" id="B4G614"/>
<dbReference type="eggNOG" id="KOG1046">
    <property type="taxonomic scope" value="Eukaryota"/>
</dbReference>
<gene>
    <name evidence="2" type="primary">Dper\GL23792</name>
    <name evidence="2" type="ORF">Dper_GL23792</name>
</gene>
<organism evidence="3">
    <name type="scientific">Drosophila persimilis</name>
    <name type="common">Fruit fly</name>
    <dbReference type="NCBI Taxonomy" id="7234"/>
    <lineage>
        <taxon>Eukaryota</taxon>
        <taxon>Metazoa</taxon>
        <taxon>Ecdysozoa</taxon>
        <taxon>Arthropoda</taxon>
        <taxon>Hexapoda</taxon>
        <taxon>Insecta</taxon>
        <taxon>Pterygota</taxon>
        <taxon>Neoptera</taxon>
        <taxon>Endopterygota</taxon>
        <taxon>Diptera</taxon>
        <taxon>Brachycera</taxon>
        <taxon>Muscomorpha</taxon>
        <taxon>Ephydroidea</taxon>
        <taxon>Drosophilidae</taxon>
        <taxon>Drosophila</taxon>
        <taxon>Sophophora</taxon>
    </lineage>
</organism>